<protein>
    <submittedName>
        <fullName evidence="2">Uncharacterized protein</fullName>
    </submittedName>
</protein>
<proteinExistence type="predicted"/>
<evidence type="ECO:0000256" key="1">
    <source>
        <dbReference type="SAM" id="MobiDB-lite"/>
    </source>
</evidence>
<evidence type="ECO:0000313" key="2">
    <source>
        <dbReference type="EMBL" id="PEM65293.1"/>
    </source>
</evidence>
<feature type="region of interest" description="Disordered" evidence="1">
    <location>
        <begin position="80"/>
        <end position="109"/>
    </location>
</feature>
<feature type="compositionally biased region" description="Basic and acidic residues" evidence="1">
    <location>
        <begin position="84"/>
        <end position="100"/>
    </location>
</feature>
<reference evidence="2 3" key="1">
    <citation type="submission" date="2017-09" db="EMBL/GenBank/DDBJ databases">
        <title>Large-scale bioinformatics analysis of Bacillus genomes uncovers conserved roles of natural products in bacterial physiology.</title>
        <authorList>
            <consortium name="Agbiome Team Llc"/>
            <person name="Bleich R.M."/>
            <person name="Grubbs K.J."/>
            <person name="Santa Maria K.C."/>
            <person name="Allen S.E."/>
            <person name="Farag S."/>
            <person name="Shank E.A."/>
            <person name="Bowers A."/>
        </authorList>
    </citation>
    <scope>NUCLEOTIDE SEQUENCE [LARGE SCALE GENOMIC DNA]</scope>
    <source>
        <strain evidence="2 3">AFS009893</strain>
    </source>
</reference>
<sequence length="177" mass="20075">MRINFDGTMSLAQYGKLVKETIQDVATKAGIDPKDVKLSNPVMQMSLDIKGYEEPQVLTTPHGELFVINVKVEKGKIVTDSNEEEAKGDKRLLSETEAAKETPLPTTSIESEFKEEDIQFLEDLEVRHDLVQRVYTIIGSEDTLIRYYALEEDNERLVFEEVARPNVIPFKPKGDSK</sequence>
<comment type="caution">
    <text evidence="2">The sequence shown here is derived from an EMBL/GenBank/DDBJ whole genome shotgun (WGS) entry which is preliminary data.</text>
</comment>
<evidence type="ECO:0000313" key="3">
    <source>
        <dbReference type="Proteomes" id="UP000219775"/>
    </source>
</evidence>
<dbReference type="RefSeq" id="WP_098129060.1">
    <property type="nucleotide sequence ID" value="NZ_NUDP01000117.1"/>
</dbReference>
<dbReference type="AlphaFoldDB" id="A0A2A8BYI9"/>
<accession>A0A2A8BYI9</accession>
<dbReference type="Proteomes" id="UP000219775">
    <property type="component" value="Unassembled WGS sequence"/>
</dbReference>
<name>A0A2A8BYI9_9BACI</name>
<organism evidence="2 3">
    <name type="scientific">Bacillus pseudomycoides</name>
    <dbReference type="NCBI Taxonomy" id="64104"/>
    <lineage>
        <taxon>Bacteria</taxon>
        <taxon>Bacillati</taxon>
        <taxon>Bacillota</taxon>
        <taxon>Bacilli</taxon>
        <taxon>Bacillales</taxon>
        <taxon>Bacillaceae</taxon>
        <taxon>Bacillus</taxon>
        <taxon>Bacillus cereus group</taxon>
    </lineage>
</organism>
<dbReference type="EMBL" id="NUDP01000117">
    <property type="protein sequence ID" value="PEM65293.1"/>
    <property type="molecule type" value="Genomic_DNA"/>
</dbReference>
<gene>
    <name evidence="2" type="ORF">CN613_25450</name>
</gene>